<dbReference type="Proteomes" id="UP000638313">
    <property type="component" value="Unassembled WGS sequence"/>
</dbReference>
<dbReference type="EMBL" id="BNBD01000003">
    <property type="protein sequence ID" value="GHF38459.1"/>
    <property type="molecule type" value="Genomic_DNA"/>
</dbReference>
<evidence type="ECO:0000313" key="3">
    <source>
        <dbReference type="Proteomes" id="UP000638313"/>
    </source>
</evidence>
<sequence>MNDPFADVSPWDEPTAEPPTKTPAVNASEETRVIPTAMNPYKIGLTFKASASFDGEWITPTIYGGTADETARRAVELMHALRQHGVIDLATNAAEYTRQQFKGSAAKPTPKRFEGGKVQPKSDAEHQGVTDCPHGRTHVAKGTWQAYFCNSRDESDKCEPSWLNKKSGLFEVKG</sequence>
<protein>
    <submittedName>
        <fullName evidence="2">Uncharacterized protein</fullName>
    </submittedName>
</protein>
<name>A0A919B0S2_9ACTN</name>
<dbReference type="RefSeq" id="WP_190129093.1">
    <property type="nucleotide sequence ID" value="NZ_BNBD01000003.1"/>
</dbReference>
<dbReference type="AlphaFoldDB" id="A0A919B0S2"/>
<proteinExistence type="predicted"/>
<reference evidence="2" key="1">
    <citation type="journal article" date="2014" name="Int. J. Syst. Evol. Microbiol.">
        <title>Complete genome sequence of Corynebacterium casei LMG S-19264T (=DSM 44701T), isolated from a smear-ripened cheese.</title>
        <authorList>
            <consortium name="US DOE Joint Genome Institute (JGI-PGF)"/>
            <person name="Walter F."/>
            <person name="Albersmeier A."/>
            <person name="Kalinowski J."/>
            <person name="Ruckert C."/>
        </authorList>
    </citation>
    <scope>NUCLEOTIDE SEQUENCE</scope>
    <source>
        <strain evidence="2">JCM 4059</strain>
    </source>
</reference>
<accession>A0A919B0S2</accession>
<feature type="compositionally biased region" description="Basic and acidic residues" evidence="1">
    <location>
        <begin position="111"/>
        <end position="128"/>
    </location>
</feature>
<feature type="region of interest" description="Disordered" evidence="1">
    <location>
        <begin position="103"/>
        <end position="134"/>
    </location>
</feature>
<feature type="region of interest" description="Disordered" evidence="1">
    <location>
        <begin position="1"/>
        <end position="27"/>
    </location>
</feature>
<gene>
    <name evidence="2" type="ORF">GCM10010218_19500</name>
</gene>
<comment type="caution">
    <text evidence="2">The sequence shown here is derived from an EMBL/GenBank/DDBJ whole genome shotgun (WGS) entry which is preliminary data.</text>
</comment>
<organism evidence="2 3">
    <name type="scientific">Streptomyces mashuensis</name>
    <dbReference type="NCBI Taxonomy" id="33904"/>
    <lineage>
        <taxon>Bacteria</taxon>
        <taxon>Bacillati</taxon>
        <taxon>Actinomycetota</taxon>
        <taxon>Actinomycetes</taxon>
        <taxon>Kitasatosporales</taxon>
        <taxon>Streptomycetaceae</taxon>
        <taxon>Streptomyces</taxon>
    </lineage>
</organism>
<keyword evidence="3" id="KW-1185">Reference proteome</keyword>
<evidence type="ECO:0000313" key="2">
    <source>
        <dbReference type="EMBL" id="GHF38459.1"/>
    </source>
</evidence>
<evidence type="ECO:0000256" key="1">
    <source>
        <dbReference type="SAM" id="MobiDB-lite"/>
    </source>
</evidence>
<reference evidence="2" key="2">
    <citation type="submission" date="2020-09" db="EMBL/GenBank/DDBJ databases">
        <authorList>
            <person name="Sun Q."/>
            <person name="Ohkuma M."/>
        </authorList>
    </citation>
    <scope>NUCLEOTIDE SEQUENCE</scope>
    <source>
        <strain evidence="2">JCM 4059</strain>
    </source>
</reference>